<feature type="region of interest" description="Disordered" evidence="1">
    <location>
        <begin position="137"/>
        <end position="180"/>
    </location>
</feature>
<feature type="domain" description="DUF4757" evidence="2">
    <location>
        <begin position="229"/>
        <end position="274"/>
    </location>
</feature>
<dbReference type="Pfam" id="PF15949">
    <property type="entry name" value="DUF4757"/>
    <property type="match status" value="2"/>
</dbReference>
<accession>A0A0P7UMB6</accession>
<evidence type="ECO:0000313" key="3">
    <source>
        <dbReference type="EMBL" id="KPP70747.1"/>
    </source>
</evidence>
<dbReference type="GO" id="GO:0023051">
    <property type="term" value="P:regulation of signaling"/>
    <property type="evidence" value="ECO:0007669"/>
    <property type="project" value="InterPro"/>
</dbReference>
<dbReference type="PANTHER" id="PTHR46767">
    <property type="entry name" value="LIM DOMAIN ONLY PROTEIN 7"/>
    <property type="match status" value="1"/>
</dbReference>
<evidence type="ECO:0000259" key="2">
    <source>
        <dbReference type="Pfam" id="PF15949"/>
    </source>
</evidence>
<dbReference type="AlphaFoldDB" id="A0A0P7UMB6"/>
<gene>
    <name evidence="3" type="ORF">Z043_110400</name>
</gene>
<dbReference type="InterPro" id="IPR031865">
    <property type="entry name" value="DUF4757"/>
</dbReference>
<evidence type="ECO:0000313" key="4">
    <source>
        <dbReference type="Proteomes" id="UP000034805"/>
    </source>
</evidence>
<dbReference type="GO" id="GO:0030155">
    <property type="term" value="P:regulation of cell adhesion"/>
    <property type="evidence" value="ECO:0007669"/>
    <property type="project" value="InterPro"/>
</dbReference>
<dbReference type="EMBL" id="JARO02003317">
    <property type="protein sequence ID" value="KPP70747.1"/>
    <property type="molecule type" value="Genomic_DNA"/>
</dbReference>
<feature type="region of interest" description="Disordered" evidence="1">
    <location>
        <begin position="1"/>
        <end position="75"/>
    </location>
</feature>
<feature type="compositionally biased region" description="Basic and acidic residues" evidence="1">
    <location>
        <begin position="1"/>
        <end position="28"/>
    </location>
</feature>
<feature type="non-terminal residue" evidence="3">
    <location>
        <position position="1"/>
    </location>
</feature>
<name>A0A0P7UMB6_SCLFO</name>
<feature type="compositionally biased region" description="Acidic residues" evidence="1">
    <location>
        <begin position="162"/>
        <end position="171"/>
    </location>
</feature>
<dbReference type="InterPro" id="IPR029978">
    <property type="entry name" value="LMO-7"/>
</dbReference>
<feature type="domain" description="DUF4757" evidence="2">
    <location>
        <begin position="298"/>
        <end position="345"/>
    </location>
</feature>
<comment type="caution">
    <text evidence="3">The sequence shown here is derived from an EMBL/GenBank/DDBJ whole genome shotgun (WGS) entry which is preliminary data.</text>
</comment>
<feature type="non-terminal residue" evidence="3">
    <location>
        <position position="345"/>
    </location>
</feature>
<proteinExistence type="predicted"/>
<dbReference type="Proteomes" id="UP000034805">
    <property type="component" value="Unassembled WGS sequence"/>
</dbReference>
<feature type="compositionally biased region" description="Basic and acidic residues" evidence="1">
    <location>
        <begin position="314"/>
        <end position="324"/>
    </location>
</feature>
<evidence type="ECO:0000256" key="1">
    <source>
        <dbReference type="SAM" id="MobiDB-lite"/>
    </source>
</evidence>
<sequence>GLEPDIKMTENKEYRRSQRGEHNDDNRRSWGSILDEENETPFSRLATHPGRAPPQPRAAGLGSGSPQPRLGRMASDSVCPWTFEYESDSDSDVDRPDPDLVLDDLASRRFRSPSPMTPANYATPFTLLIYRVLSSSSWTSPPPTRKKPDVDSDTGNVPLGDPCEDSDENNDQEGHADPVQDDLYVRKLGVGPRPSQNIPYDKFLPKFMTPEESANRPKVVLGSQRRLWYRKMQGLRSKSMSDIIVDNPIQRHVRYEELQKMRNQLRDNEDQWQDVSEMTAKGLLKSTGHKFVDGLVNKDLSKWKSRRRSVNSDIMKKKEEREQIEMITGGGSTRRSKTFKEMQED</sequence>
<protein>
    <recommendedName>
        <fullName evidence="2">DUF4757 domain-containing protein</fullName>
    </recommendedName>
</protein>
<feature type="region of interest" description="Disordered" evidence="1">
    <location>
        <begin position="306"/>
        <end position="345"/>
    </location>
</feature>
<organism evidence="3 4">
    <name type="scientific">Scleropages formosus</name>
    <name type="common">Asian bonytongue</name>
    <name type="synonym">Osteoglossum formosum</name>
    <dbReference type="NCBI Taxonomy" id="113540"/>
    <lineage>
        <taxon>Eukaryota</taxon>
        <taxon>Metazoa</taxon>
        <taxon>Chordata</taxon>
        <taxon>Craniata</taxon>
        <taxon>Vertebrata</taxon>
        <taxon>Euteleostomi</taxon>
        <taxon>Actinopterygii</taxon>
        <taxon>Neopterygii</taxon>
        <taxon>Teleostei</taxon>
        <taxon>Osteoglossocephala</taxon>
        <taxon>Osteoglossomorpha</taxon>
        <taxon>Osteoglossiformes</taxon>
        <taxon>Osteoglossidae</taxon>
        <taxon>Scleropages</taxon>
    </lineage>
</organism>
<reference evidence="3 4" key="1">
    <citation type="submission" date="2015-08" db="EMBL/GenBank/DDBJ databases">
        <title>The genome of the Asian arowana (Scleropages formosus).</title>
        <authorList>
            <person name="Tan M.H."/>
            <person name="Gan H.M."/>
            <person name="Croft L.J."/>
            <person name="Austin C.M."/>
        </authorList>
    </citation>
    <scope>NUCLEOTIDE SEQUENCE [LARGE SCALE GENOMIC DNA]</scope>
    <source>
        <strain evidence="3">Aro1</strain>
    </source>
</reference>
<dbReference type="PANTHER" id="PTHR46767:SF1">
    <property type="entry name" value="LIM DOMAIN ONLY PROTEIN 7"/>
    <property type="match status" value="1"/>
</dbReference>